<proteinExistence type="predicted"/>
<feature type="compositionally biased region" description="Polar residues" evidence="1">
    <location>
        <begin position="1"/>
        <end position="17"/>
    </location>
</feature>
<dbReference type="Proteomes" id="UP000054166">
    <property type="component" value="Unassembled WGS sequence"/>
</dbReference>
<evidence type="ECO:0000313" key="2">
    <source>
        <dbReference type="EMBL" id="KIM72266.1"/>
    </source>
</evidence>
<organism evidence="2 3">
    <name type="scientific">Piloderma croceum (strain F 1598)</name>
    <dbReference type="NCBI Taxonomy" id="765440"/>
    <lineage>
        <taxon>Eukaryota</taxon>
        <taxon>Fungi</taxon>
        <taxon>Dikarya</taxon>
        <taxon>Basidiomycota</taxon>
        <taxon>Agaricomycotina</taxon>
        <taxon>Agaricomycetes</taxon>
        <taxon>Agaricomycetidae</taxon>
        <taxon>Atheliales</taxon>
        <taxon>Atheliaceae</taxon>
        <taxon>Piloderma</taxon>
    </lineage>
</organism>
<dbReference type="OrthoDB" id="3231351at2759"/>
<feature type="region of interest" description="Disordered" evidence="1">
    <location>
        <begin position="1"/>
        <end position="26"/>
    </location>
</feature>
<dbReference type="HOGENOM" id="CLU_2832098_0_0_1"/>
<gene>
    <name evidence="2" type="ORF">PILCRDRAFT_743132</name>
</gene>
<name>A0A0C3EWY4_PILCF</name>
<reference evidence="2 3" key="1">
    <citation type="submission" date="2014-04" db="EMBL/GenBank/DDBJ databases">
        <authorList>
            <consortium name="DOE Joint Genome Institute"/>
            <person name="Kuo A."/>
            <person name="Tarkka M."/>
            <person name="Buscot F."/>
            <person name="Kohler A."/>
            <person name="Nagy L.G."/>
            <person name="Floudas D."/>
            <person name="Copeland A."/>
            <person name="Barry K.W."/>
            <person name="Cichocki N."/>
            <person name="Veneault-Fourrey C."/>
            <person name="LaButti K."/>
            <person name="Lindquist E.A."/>
            <person name="Lipzen A."/>
            <person name="Lundell T."/>
            <person name="Morin E."/>
            <person name="Murat C."/>
            <person name="Sun H."/>
            <person name="Tunlid A."/>
            <person name="Henrissat B."/>
            <person name="Grigoriev I.V."/>
            <person name="Hibbett D.S."/>
            <person name="Martin F."/>
            <person name="Nordberg H.P."/>
            <person name="Cantor M.N."/>
            <person name="Hua S.X."/>
        </authorList>
    </citation>
    <scope>NUCLEOTIDE SEQUENCE [LARGE SCALE GENOMIC DNA]</scope>
    <source>
        <strain evidence="2 3">F 1598</strain>
    </source>
</reference>
<keyword evidence="3" id="KW-1185">Reference proteome</keyword>
<protein>
    <submittedName>
        <fullName evidence="2">Uncharacterized protein</fullName>
    </submittedName>
</protein>
<evidence type="ECO:0000313" key="3">
    <source>
        <dbReference type="Proteomes" id="UP000054166"/>
    </source>
</evidence>
<sequence length="66" mass="7500">MLRPASANTMVNKSVASKSHRKSTLPSISWNADDSALLWKLLSEMEKRENAKVLFGKKEKNRVIEK</sequence>
<dbReference type="EMBL" id="KN833145">
    <property type="protein sequence ID" value="KIM72266.1"/>
    <property type="molecule type" value="Genomic_DNA"/>
</dbReference>
<reference evidence="3" key="2">
    <citation type="submission" date="2015-01" db="EMBL/GenBank/DDBJ databases">
        <title>Evolutionary Origins and Diversification of the Mycorrhizal Mutualists.</title>
        <authorList>
            <consortium name="DOE Joint Genome Institute"/>
            <consortium name="Mycorrhizal Genomics Consortium"/>
            <person name="Kohler A."/>
            <person name="Kuo A."/>
            <person name="Nagy L.G."/>
            <person name="Floudas D."/>
            <person name="Copeland A."/>
            <person name="Barry K.W."/>
            <person name="Cichocki N."/>
            <person name="Veneault-Fourrey C."/>
            <person name="LaButti K."/>
            <person name="Lindquist E.A."/>
            <person name="Lipzen A."/>
            <person name="Lundell T."/>
            <person name="Morin E."/>
            <person name="Murat C."/>
            <person name="Riley R."/>
            <person name="Ohm R."/>
            <person name="Sun H."/>
            <person name="Tunlid A."/>
            <person name="Henrissat B."/>
            <person name="Grigoriev I.V."/>
            <person name="Hibbett D.S."/>
            <person name="Martin F."/>
        </authorList>
    </citation>
    <scope>NUCLEOTIDE SEQUENCE [LARGE SCALE GENOMIC DNA]</scope>
    <source>
        <strain evidence="3">F 1598</strain>
    </source>
</reference>
<dbReference type="InParanoid" id="A0A0C3EWY4"/>
<accession>A0A0C3EWY4</accession>
<evidence type="ECO:0000256" key="1">
    <source>
        <dbReference type="SAM" id="MobiDB-lite"/>
    </source>
</evidence>
<dbReference type="AlphaFoldDB" id="A0A0C3EWY4"/>